<sequence>MRYLTLSALPLISYLLLLTTPFTPISAADKNLTQFKTDKPYKNKENRRETLSIPNAEALEVSVQGITEQKYDYLVITDSAGNEQRFDGVIDKRFSVLGSNIKVFFRSDNATVADGVTVTIAPISLFKKVKFQVLAAANVIMRQGTGEINEKFIKILKNLNRLQEQLGQAQDLNSISGQIKEQLALIAQTYHDAASTGENILRIHQQQIELLMQLEKTTANSIDNLLKRQRENQDQITNFQNFANQIQDPLEKQKLQFSIEGTRNLLSALETQRIIWSDFQRVESELIGLLRTYSKRIEVLLYSMNISAQVYDQAVNVLALEGSKLLSLEKLNNINELQKIVADIQSSETAIMSVIKRIEQTDANF</sequence>
<evidence type="ECO:0000313" key="3">
    <source>
        <dbReference type="Proteomes" id="UP000005744"/>
    </source>
</evidence>
<accession>I3CDM0</accession>
<keyword evidence="1" id="KW-0732">Signal</keyword>
<keyword evidence="3" id="KW-1185">Reference proteome</keyword>
<reference evidence="2 3" key="1">
    <citation type="submission" date="2011-11" db="EMBL/GenBank/DDBJ databases">
        <title>Improved High-Quality Draft sequence of Beggiatoa alba B18lD.</title>
        <authorList>
            <consortium name="US DOE Joint Genome Institute"/>
            <person name="Lucas S."/>
            <person name="Han J."/>
            <person name="Lapidus A."/>
            <person name="Cheng J.-F."/>
            <person name="Goodwin L."/>
            <person name="Pitluck S."/>
            <person name="Peters L."/>
            <person name="Mikhailova N."/>
            <person name="Held B."/>
            <person name="Detter J.C."/>
            <person name="Han C."/>
            <person name="Tapia R."/>
            <person name="Land M."/>
            <person name="Hauser L."/>
            <person name="Kyrpides N."/>
            <person name="Ivanova N."/>
            <person name="Pagani I."/>
            <person name="Samuel K."/>
            <person name="Teske A."/>
            <person name="Mueller J."/>
            <person name="Woyke T."/>
        </authorList>
    </citation>
    <scope>NUCLEOTIDE SEQUENCE [LARGE SCALE GENOMIC DNA]</scope>
    <source>
        <strain evidence="2 3">B18LD</strain>
    </source>
</reference>
<evidence type="ECO:0000256" key="1">
    <source>
        <dbReference type="SAM" id="SignalP"/>
    </source>
</evidence>
<dbReference type="OrthoDB" id="5624679at2"/>
<organism evidence="2 3">
    <name type="scientific">Beggiatoa alba B18LD</name>
    <dbReference type="NCBI Taxonomy" id="395493"/>
    <lineage>
        <taxon>Bacteria</taxon>
        <taxon>Pseudomonadati</taxon>
        <taxon>Pseudomonadota</taxon>
        <taxon>Gammaproteobacteria</taxon>
        <taxon>Thiotrichales</taxon>
        <taxon>Thiotrichaceae</taxon>
        <taxon>Beggiatoa</taxon>
    </lineage>
</organism>
<proteinExistence type="predicted"/>
<gene>
    <name evidence="2" type="ORF">BegalDRAFT_0802</name>
</gene>
<name>I3CDM0_9GAMM</name>
<dbReference type="HOGENOM" id="CLU_757925_0_0_6"/>
<feature type="chain" id="PRO_5003669123" evidence="1">
    <location>
        <begin position="28"/>
        <end position="365"/>
    </location>
</feature>
<evidence type="ECO:0000313" key="2">
    <source>
        <dbReference type="EMBL" id="EIJ41713.1"/>
    </source>
</evidence>
<dbReference type="RefSeq" id="WP_002683910.1">
    <property type="nucleotide sequence ID" value="NZ_JH600070.1"/>
</dbReference>
<dbReference type="AlphaFoldDB" id="I3CDM0"/>
<feature type="signal peptide" evidence="1">
    <location>
        <begin position="1"/>
        <end position="27"/>
    </location>
</feature>
<protein>
    <submittedName>
        <fullName evidence="2">Uncharacterized protein</fullName>
    </submittedName>
</protein>
<dbReference type="Proteomes" id="UP000005744">
    <property type="component" value="Unassembled WGS sequence"/>
</dbReference>
<dbReference type="EMBL" id="JH600070">
    <property type="protein sequence ID" value="EIJ41713.1"/>
    <property type="molecule type" value="Genomic_DNA"/>
</dbReference>
<dbReference type="eggNOG" id="ENOG502ZQG8">
    <property type="taxonomic scope" value="Bacteria"/>
</dbReference>